<dbReference type="Gene3D" id="1.10.3210.10">
    <property type="entry name" value="Hypothetical protein af1432"/>
    <property type="match status" value="1"/>
</dbReference>
<comment type="caution">
    <text evidence="3">The sequence shown here is derived from an EMBL/GenBank/DDBJ whole genome shotgun (WGS) entry which is preliminary data.</text>
</comment>
<dbReference type="InterPro" id="IPR006675">
    <property type="entry name" value="HDIG_dom"/>
</dbReference>
<dbReference type="EC" id="3.1.-.-" evidence="3"/>
<organism evidence="3">
    <name type="scientific">bioreactor metagenome</name>
    <dbReference type="NCBI Taxonomy" id="1076179"/>
    <lineage>
        <taxon>unclassified sequences</taxon>
        <taxon>metagenomes</taxon>
        <taxon>ecological metagenomes</taxon>
    </lineage>
</organism>
<dbReference type="NCBIfam" id="TIGR00277">
    <property type="entry name" value="HDIG"/>
    <property type="match status" value="1"/>
</dbReference>
<sequence>MATNKARKRKILANIGKSMMALIASALIVWIFPSNQTFKYDFQQGSFWEYDNLISPIDIVINKSNEELKEEKSAIINNKKLYFDIVEGDSIYIPKEVEGLPLSYSIVVLKDSTAFDVKLSEISAPLKFNPEKTKEALNIKLDNISTIKESIAKGDQIIAKGEEVSQTKYEALSIYRKAYEEKFTAHRIIYKQILGQFILVAIALLSMLFFFKYIISELYEDNRKIILILSVIIMMVGITAIIVNVNLRYIYVAPLCLTPILIRTFFDSRSSLYVFLVNIIIIGFSVPNSFEFVFYQLMVGMMVIISMEHLERRSDFIKTSVFVFLTYSIVYLALTLIQDADLSKINPYRFAYFAMNAGMTLLAFPLIFIFEKIFGYVSELSLLEYSDTNNKILRELSVKAPGTFQHSVQVANLAEDLIHQIGGNALLVRVGALHHDIGKTIMPLFFIENQQTGFNPHNESSNEESAQIITSHVVDGVKLAHKFKLPEPIIDFIRTHHGSTKTKYFYNKQKLEHPELPIDENMFTYKGPKPFSRETAVVMMVDSVEAASRSLKDHSEKSISNLVDGIIDDQINNDQFSNSNITFRDITIIKQVLKKKLQAIYHTRIQYPVLK</sequence>
<dbReference type="CDD" id="cd00077">
    <property type="entry name" value="HDc"/>
    <property type="match status" value="1"/>
</dbReference>
<feature type="transmembrane region" description="Helical" evidence="1">
    <location>
        <begin position="322"/>
        <end position="338"/>
    </location>
</feature>
<name>A0A644U0N2_9ZZZZ</name>
<evidence type="ECO:0000259" key="2">
    <source>
        <dbReference type="SMART" id="SM00471"/>
    </source>
</evidence>
<keyword evidence="1" id="KW-0472">Membrane</keyword>
<protein>
    <submittedName>
        <fullName evidence="3">Ribonuclease Y</fullName>
        <ecNumber evidence="3">3.1.-.-</ecNumber>
    </submittedName>
</protein>
<evidence type="ECO:0000313" key="3">
    <source>
        <dbReference type="EMBL" id="MPL72798.1"/>
    </source>
</evidence>
<proteinExistence type="predicted"/>
<gene>
    <name evidence="3" type="primary">rny_9</name>
    <name evidence="3" type="ORF">SDC9_18588</name>
</gene>
<dbReference type="InterPro" id="IPR003607">
    <property type="entry name" value="HD/PDEase_dom"/>
</dbReference>
<dbReference type="SMART" id="SM00471">
    <property type="entry name" value="HDc"/>
    <property type="match status" value="1"/>
</dbReference>
<dbReference type="EMBL" id="VSSQ01000068">
    <property type="protein sequence ID" value="MPL72798.1"/>
    <property type="molecule type" value="Genomic_DNA"/>
</dbReference>
<dbReference type="Pfam" id="PF01966">
    <property type="entry name" value="HD"/>
    <property type="match status" value="1"/>
</dbReference>
<dbReference type="PANTHER" id="PTHR36442:SF1">
    <property type="entry name" value="CYCLIC-DI-AMP PHOSPHODIESTERASE PGPH"/>
    <property type="match status" value="1"/>
</dbReference>
<dbReference type="SUPFAM" id="SSF109604">
    <property type="entry name" value="HD-domain/PDEase-like"/>
    <property type="match status" value="1"/>
</dbReference>
<dbReference type="GO" id="GO:0016787">
    <property type="term" value="F:hydrolase activity"/>
    <property type="evidence" value="ECO:0007669"/>
    <property type="project" value="UniProtKB-KW"/>
</dbReference>
<feature type="transmembrane region" description="Helical" evidence="1">
    <location>
        <begin position="225"/>
        <end position="243"/>
    </location>
</feature>
<keyword evidence="1" id="KW-0812">Transmembrane</keyword>
<keyword evidence="3" id="KW-0378">Hydrolase</keyword>
<dbReference type="AlphaFoldDB" id="A0A644U0N2"/>
<reference evidence="3" key="1">
    <citation type="submission" date="2019-08" db="EMBL/GenBank/DDBJ databases">
        <authorList>
            <person name="Kucharzyk K."/>
            <person name="Murdoch R.W."/>
            <person name="Higgins S."/>
            <person name="Loffler F."/>
        </authorList>
    </citation>
    <scope>NUCLEOTIDE SEQUENCE</scope>
</reference>
<dbReference type="Pfam" id="PF07698">
    <property type="entry name" value="7TM-7TMR_HD"/>
    <property type="match status" value="1"/>
</dbReference>
<feature type="transmembrane region" description="Helical" evidence="1">
    <location>
        <begin position="350"/>
        <end position="370"/>
    </location>
</feature>
<dbReference type="InterPro" id="IPR011621">
    <property type="entry name" value="Metal-dep_PHydrolase_7TM_intra"/>
</dbReference>
<dbReference type="PANTHER" id="PTHR36442">
    <property type="entry name" value="CYCLIC-DI-AMP PHOSPHODIESTERASE PGPH"/>
    <property type="match status" value="1"/>
</dbReference>
<feature type="transmembrane region" description="Helical" evidence="1">
    <location>
        <begin position="193"/>
        <end position="213"/>
    </location>
</feature>
<dbReference type="InterPro" id="IPR052722">
    <property type="entry name" value="PgpH_phosphodiesterase"/>
</dbReference>
<feature type="domain" description="HD/PDEase" evidence="2">
    <location>
        <begin position="399"/>
        <end position="556"/>
    </location>
</feature>
<accession>A0A644U0N2</accession>
<evidence type="ECO:0000256" key="1">
    <source>
        <dbReference type="SAM" id="Phobius"/>
    </source>
</evidence>
<keyword evidence="1" id="KW-1133">Transmembrane helix</keyword>
<feature type="transmembrane region" description="Helical" evidence="1">
    <location>
        <begin position="271"/>
        <end position="287"/>
    </location>
</feature>
<dbReference type="InterPro" id="IPR006674">
    <property type="entry name" value="HD_domain"/>
</dbReference>